<evidence type="ECO:0000313" key="7">
    <source>
        <dbReference type="Proteomes" id="UP000828390"/>
    </source>
</evidence>
<evidence type="ECO:0000256" key="3">
    <source>
        <dbReference type="ARBA" id="ARBA00022801"/>
    </source>
</evidence>
<protein>
    <recommendedName>
        <fullName evidence="5">IRG-type G domain-containing protein</fullName>
    </recommendedName>
</protein>
<dbReference type="PANTHER" id="PTHR32341:SF10">
    <property type="entry name" value="INTERFERON-INDUCIBLE GTPASE 5"/>
    <property type="match status" value="1"/>
</dbReference>
<feature type="domain" description="IRG-type G" evidence="5">
    <location>
        <begin position="5"/>
        <end position="80"/>
    </location>
</feature>
<keyword evidence="2" id="KW-0547">Nucleotide-binding</keyword>
<dbReference type="PROSITE" id="PS51716">
    <property type="entry name" value="G_IRG"/>
    <property type="match status" value="1"/>
</dbReference>
<reference evidence="6" key="2">
    <citation type="submission" date="2020-11" db="EMBL/GenBank/DDBJ databases">
        <authorList>
            <person name="McCartney M.A."/>
            <person name="Auch B."/>
            <person name="Kono T."/>
            <person name="Mallez S."/>
            <person name="Becker A."/>
            <person name="Gohl D.M."/>
            <person name="Silverstein K.A.T."/>
            <person name="Koren S."/>
            <person name="Bechman K.B."/>
            <person name="Herman A."/>
            <person name="Abrahante J.E."/>
            <person name="Garbe J."/>
        </authorList>
    </citation>
    <scope>NUCLEOTIDE SEQUENCE</scope>
    <source>
        <strain evidence="6">Duluth1</strain>
        <tissue evidence="6">Whole animal</tissue>
    </source>
</reference>
<dbReference type="PANTHER" id="PTHR32341">
    <property type="entry name" value="INTERFERON-INDUCIBLE GTPASE"/>
    <property type="match status" value="1"/>
</dbReference>
<dbReference type="InterPro" id="IPR051515">
    <property type="entry name" value="IRG"/>
</dbReference>
<evidence type="ECO:0000259" key="5">
    <source>
        <dbReference type="PROSITE" id="PS51716"/>
    </source>
</evidence>
<evidence type="ECO:0000256" key="4">
    <source>
        <dbReference type="ARBA" id="ARBA00023134"/>
    </source>
</evidence>
<dbReference type="AlphaFoldDB" id="A0A9D4N748"/>
<dbReference type="InterPro" id="IPR027417">
    <property type="entry name" value="P-loop_NTPase"/>
</dbReference>
<name>A0A9D4N748_DREPO</name>
<keyword evidence="7" id="KW-1185">Reference proteome</keyword>
<dbReference type="Pfam" id="PF05049">
    <property type="entry name" value="IIGP"/>
    <property type="match status" value="1"/>
</dbReference>
<dbReference type="GO" id="GO:0016020">
    <property type="term" value="C:membrane"/>
    <property type="evidence" value="ECO:0007669"/>
    <property type="project" value="InterPro"/>
</dbReference>
<dbReference type="GO" id="GO:0005525">
    <property type="term" value="F:GTP binding"/>
    <property type="evidence" value="ECO:0007669"/>
    <property type="project" value="UniProtKB-KW"/>
</dbReference>
<accession>A0A9D4N748</accession>
<evidence type="ECO:0000313" key="6">
    <source>
        <dbReference type="EMBL" id="KAH3888985.1"/>
    </source>
</evidence>
<dbReference type="InterPro" id="IPR007743">
    <property type="entry name" value="Immunity-related_GTPase-like"/>
</dbReference>
<dbReference type="GO" id="GO:0016787">
    <property type="term" value="F:hydrolase activity"/>
    <property type="evidence" value="ECO:0007669"/>
    <property type="project" value="UniProtKB-KW"/>
</dbReference>
<keyword evidence="4" id="KW-0342">GTP-binding</keyword>
<evidence type="ECO:0000256" key="1">
    <source>
        <dbReference type="ARBA" id="ARBA00005429"/>
    </source>
</evidence>
<sequence>MGKFKKTNITITGELGCGKSSLIYTLRNMKAGDVGAAKIACTETTKEPTPFPYRENENVKIWDLAGVGTPNFPKETYLKT</sequence>
<evidence type="ECO:0000256" key="2">
    <source>
        <dbReference type="ARBA" id="ARBA00022741"/>
    </source>
</evidence>
<gene>
    <name evidence="6" type="ORF">DPMN_013031</name>
</gene>
<reference evidence="6" key="1">
    <citation type="journal article" date="2019" name="bioRxiv">
        <title>The Genome of the Zebra Mussel, Dreissena polymorpha: A Resource for Invasive Species Research.</title>
        <authorList>
            <person name="McCartney M.A."/>
            <person name="Auch B."/>
            <person name="Kono T."/>
            <person name="Mallez S."/>
            <person name="Zhang Y."/>
            <person name="Obille A."/>
            <person name="Becker A."/>
            <person name="Abrahante J.E."/>
            <person name="Garbe J."/>
            <person name="Badalamenti J.P."/>
            <person name="Herman A."/>
            <person name="Mangelson H."/>
            <person name="Liachko I."/>
            <person name="Sullivan S."/>
            <person name="Sone E.D."/>
            <person name="Koren S."/>
            <person name="Silverstein K.A.T."/>
            <person name="Beckman K.B."/>
            <person name="Gohl D.M."/>
        </authorList>
    </citation>
    <scope>NUCLEOTIDE SEQUENCE</scope>
    <source>
        <strain evidence="6">Duluth1</strain>
        <tissue evidence="6">Whole animal</tissue>
    </source>
</reference>
<comment type="caution">
    <text evidence="6">The sequence shown here is derived from an EMBL/GenBank/DDBJ whole genome shotgun (WGS) entry which is preliminary data.</text>
</comment>
<keyword evidence="3" id="KW-0378">Hydrolase</keyword>
<proteinExistence type="inferred from homology"/>
<dbReference type="SUPFAM" id="SSF52540">
    <property type="entry name" value="P-loop containing nucleoside triphosphate hydrolases"/>
    <property type="match status" value="1"/>
</dbReference>
<organism evidence="6 7">
    <name type="scientific">Dreissena polymorpha</name>
    <name type="common">Zebra mussel</name>
    <name type="synonym">Mytilus polymorpha</name>
    <dbReference type="NCBI Taxonomy" id="45954"/>
    <lineage>
        <taxon>Eukaryota</taxon>
        <taxon>Metazoa</taxon>
        <taxon>Spiralia</taxon>
        <taxon>Lophotrochozoa</taxon>
        <taxon>Mollusca</taxon>
        <taxon>Bivalvia</taxon>
        <taxon>Autobranchia</taxon>
        <taxon>Heteroconchia</taxon>
        <taxon>Euheterodonta</taxon>
        <taxon>Imparidentia</taxon>
        <taxon>Neoheterodontei</taxon>
        <taxon>Myida</taxon>
        <taxon>Dreissenoidea</taxon>
        <taxon>Dreissenidae</taxon>
        <taxon>Dreissena</taxon>
    </lineage>
</organism>
<dbReference type="InterPro" id="IPR030385">
    <property type="entry name" value="G_IRG_dom"/>
</dbReference>
<dbReference type="EMBL" id="JAIWYP010000001">
    <property type="protein sequence ID" value="KAH3888985.1"/>
    <property type="molecule type" value="Genomic_DNA"/>
</dbReference>
<comment type="similarity">
    <text evidence="1">Belongs to the TRAFAC class dynamin-like GTPase superfamily. IRG family.</text>
</comment>
<dbReference type="Gene3D" id="3.40.50.300">
    <property type="entry name" value="P-loop containing nucleotide triphosphate hydrolases"/>
    <property type="match status" value="1"/>
</dbReference>
<dbReference type="Proteomes" id="UP000828390">
    <property type="component" value="Unassembled WGS sequence"/>
</dbReference>